<comment type="function">
    <text evidence="1">Plays an important role in the elongation step of protein synthesis.</text>
</comment>
<keyword evidence="10" id="KW-1185">Reference proteome</keyword>
<name>A0A9P4PQP8_9PLEO</name>
<dbReference type="GO" id="GO:0043021">
    <property type="term" value="F:ribonucleoprotein complex binding"/>
    <property type="evidence" value="ECO:0007669"/>
    <property type="project" value="TreeGrafter"/>
</dbReference>
<dbReference type="GO" id="GO:0002181">
    <property type="term" value="P:cytoplasmic translation"/>
    <property type="evidence" value="ECO:0007669"/>
    <property type="project" value="TreeGrafter"/>
</dbReference>
<organism evidence="9 10">
    <name type="scientific">Karstenula rhodostoma CBS 690.94</name>
    <dbReference type="NCBI Taxonomy" id="1392251"/>
    <lineage>
        <taxon>Eukaryota</taxon>
        <taxon>Fungi</taxon>
        <taxon>Dikarya</taxon>
        <taxon>Ascomycota</taxon>
        <taxon>Pezizomycotina</taxon>
        <taxon>Dothideomycetes</taxon>
        <taxon>Pleosporomycetidae</taxon>
        <taxon>Pleosporales</taxon>
        <taxon>Massarineae</taxon>
        <taxon>Didymosphaeriaceae</taxon>
        <taxon>Karstenula</taxon>
    </lineage>
</organism>
<dbReference type="InterPro" id="IPR038716">
    <property type="entry name" value="P1/P2_N_sf"/>
</dbReference>
<evidence type="ECO:0000256" key="6">
    <source>
        <dbReference type="ARBA" id="ARBA00041116"/>
    </source>
</evidence>
<reference evidence="9" key="1">
    <citation type="journal article" date="2020" name="Stud. Mycol.">
        <title>101 Dothideomycetes genomes: a test case for predicting lifestyles and emergence of pathogens.</title>
        <authorList>
            <person name="Haridas S."/>
            <person name="Albert R."/>
            <person name="Binder M."/>
            <person name="Bloem J."/>
            <person name="Labutti K."/>
            <person name="Salamov A."/>
            <person name="Andreopoulos B."/>
            <person name="Baker S."/>
            <person name="Barry K."/>
            <person name="Bills G."/>
            <person name="Bluhm B."/>
            <person name="Cannon C."/>
            <person name="Castanera R."/>
            <person name="Culley D."/>
            <person name="Daum C."/>
            <person name="Ezra D."/>
            <person name="Gonzalez J."/>
            <person name="Henrissat B."/>
            <person name="Kuo A."/>
            <person name="Liang C."/>
            <person name="Lipzen A."/>
            <person name="Lutzoni F."/>
            <person name="Magnuson J."/>
            <person name="Mondo S."/>
            <person name="Nolan M."/>
            <person name="Ohm R."/>
            <person name="Pangilinan J."/>
            <person name="Park H.-J."/>
            <person name="Ramirez L."/>
            <person name="Alfaro M."/>
            <person name="Sun H."/>
            <person name="Tritt A."/>
            <person name="Yoshinaga Y."/>
            <person name="Zwiers L.-H."/>
            <person name="Turgeon B."/>
            <person name="Goodwin S."/>
            <person name="Spatafora J."/>
            <person name="Crous P."/>
            <person name="Grigoriev I."/>
        </authorList>
    </citation>
    <scope>NUCLEOTIDE SEQUENCE</scope>
    <source>
        <strain evidence="9">CBS 690.94</strain>
    </source>
</reference>
<dbReference type="Proteomes" id="UP000799764">
    <property type="component" value="Unassembled WGS sequence"/>
</dbReference>
<evidence type="ECO:0000256" key="5">
    <source>
        <dbReference type="ARBA" id="ARBA00023274"/>
    </source>
</evidence>
<dbReference type="OrthoDB" id="2194681at2759"/>
<evidence type="ECO:0000256" key="7">
    <source>
        <dbReference type="ARBA" id="ARBA00042918"/>
    </source>
</evidence>
<dbReference type="PANTHER" id="PTHR45696">
    <property type="entry name" value="60S ACIDIC RIBOSOMAL PROTEIN P1"/>
    <property type="match status" value="1"/>
</dbReference>
<dbReference type="GO" id="GO:0022625">
    <property type="term" value="C:cytosolic large ribosomal subunit"/>
    <property type="evidence" value="ECO:0007669"/>
    <property type="project" value="TreeGrafter"/>
</dbReference>
<dbReference type="GO" id="GO:0030295">
    <property type="term" value="F:protein kinase activator activity"/>
    <property type="evidence" value="ECO:0007669"/>
    <property type="project" value="TreeGrafter"/>
</dbReference>
<evidence type="ECO:0000256" key="4">
    <source>
        <dbReference type="ARBA" id="ARBA00022980"/>
    </source>
</evidence>
<dbReference type="GO" id="GO:0003735">
    <property type="term" value="F:structural constituent of ribosome"/>
    <property type="evidence" value="ECO:0007669"/>
    <property type="project" value="TreeGrafter"/>
</dbReference>
<dbReference type="Pfam" id="PF00428">
    <property type="entry name" value="Ribosomal_60s"/>
    <property type="match status" value="1"/>
</dbReference>
<dbReference type="EMBL" id="MU001494">
    <property type="protein sequence ID" value="KAF2449545.1"/>
    <property type="molecule type" value="Genomic_DNA"/>
</dbReference>
<dbReference type="PANTHER" id="PTHR45696:SF10">
    <property type="entry name" value="LARGE RIBOSOMAL SUBUNIT PROTEIN P1"/>
    <property type="match status" value="1"/>
</dbReference>
<evidence type="ECO:0000313" key="10">
    <source>
        <dbReference type="Proteomes" id="UP000799764"/>
    </source>
</evidence>
<comment type="caution">
    <text evidence="9">The sequence shown here is derived from an EMBL/GenBank/DDBJ whole genome shotgun (WGS) entry which is preliminary data.</text>
</comment>
<accession>A0A9P4PQP8</accession>
<keyword evidence="5" id="KW-0687">Ribonucleoprotein</keyword>
<proteinExistence type="inferred from homology"/>
<evidence type="ECO:0000256" key="8">
    <source>
        <dbReference type="SAM" id="MobiDB-lite"/>
    </source>
</evidence>
<evidence type="ECO:0000256" key="3">
    <source>
        <dbReference type="ARBA" id="ARBA00011266"/>
    </source>
</evidence>
<sequence>MSTATATAAASTSTKAETAVSYAALILADEGIEITPENLQTLLQAAKIEDVEPIWTTLFAKALQGKEVKDILTTVSTSAPEVRRQPAVVNEQGQDEPTEGTEILDGGDGNDSDMEGGMFDLFG</sequence>
<comment type="subunit">
    <text evidence="3">P1 and P2 exist as dimers at the large ribosomal subunit.</text>
</comment>
<dbReference type="Gene3D" id="1.10.10.1410">
    <property type="match status" value="1"/>
</dbReference>
<comment type="similarity">
    <text evidence="2">Belongs to the eukaryotic ribosomal protein P1/P2 family.</text>
</comment>
<dbReference type="CDD" id="cd05831">
    <property type="entry name" value="Ribosomal_P1"/>
    <property type="match status" value="1"/>
</dbReference>
<evidence type="ECO:0000256" key="1">
    <source>
        <dbReference type="ARBA" id="ARBA00003362"/>
    </source>
</evidence>
<keyword evidence="4" id="KW-0689">Ribosomal protein</keyword>
<protein>
    <recommendedName>
        <fullName evidence="6">Large ribosomal subunit protein P1</fullName>
    </recommendedName>
    <alternativeName>
        <fullName evidence="7">60S acidic ribosomal protein P1</fullName>
    </alternativeName>
</protein>
<evidence type="ECO:0000313" key="9">
    <source>
        <dbReference type="EMBL" id="KAF2449545.1"/>
    </source>
</evidence>
<feature type="region of interest" description="Disordered" evidence="8">
    <location>
        <begin position="82"/>
        <end position="123"/>
    </location>
</feature>
<gene>
    <name evidence="9" type="ORF">P171DRAFT_427740</name>
</gene>
<evidence type="ECO:0000256" key="2">
    <source>
        <dbReference type="ARBA" id="ARBA00005436"/>
    </source>
</evidence>
<dbReference type="FunFam" id="1.10.10.1410:FF:000001">
    <property type="entry name" value="60S acidic ribosomal protein P1"/>
    <property type="match status" value="1"/>
</dbReference>
<dbReference type="AlphaFoldDB" id="A0A9P4PQP8"/>